<name>A0A379F2V7_9BACT</name>
<dbReference type="RefSeq" id="WP_115083428.1">
    <property type="nucleotide sequence ID" value="NZ_UGTP01000001.1"/>
</dbReference>
<dbReference type="GeneID" id="78571004"/>
<accession>A0A379F2V7</accession>
<proteinExistence type="predicted"/>
<gene>
    <name evidence="1" type="ORF">NCTC13043_01317</name>
</gene>
<organism evidence="1 2">
    <name type="scientific">Prevotella pallens</name>
    <dbReference type="NCBI Taxonomy" id="60133"/>
    <lineage>
        <taxon>Bacteria</taxon>
        <taxon>Pseudomonadati</taxon>
        <taxon>Bacteroidota</taxon>
        <taxon>Bacteroidia</taxon>
        <taxon>Bacteroidales</taxon>
        <taxon>Prevotellaceae</taxon>
        <taxon>Prevotella</taxon>
    </lineage>
</organism>
<evidence type="ECO:0000313" key="1">
    <source>
        <dbReference type="EMBL" id="SUC12704.1"/>
    </source>
</evidence>
<dbReference type="Proteomes" id="UP000254235">
    <property type="component" value="Unassembled WGS sequence"/>
</dbReference>
<protein>
    <submittedName>
        <fullName evidence="1">Uncharacterized protein</fullName>
    </submittedName>
</protein>
<dbReference type="AlphaFoldDB" id="A0A379F2V7"/>
<reference evidence="1 2" key="1">
    <citation type="submission" date="2018-06" db="EMBL/GenBank/DDBJ databases">
        <authorList>
            <consortium name="Pathogen Informatics"/>
            <person name="Doyle S."/>
        </authorList>
    </citation>
    <scope>NUCLEOTIDE SEQUENCE [LARGE SCALE GENOMIC DNA]</scope>
    <source>
        <strain evidence="1 2">NCTC13043</strain>
    </source>
</reference>
<sequence length="281" mass="31836">MKKIFVITIALFIGLEIYAQDISKSNIDTIVVAPIVSPHLQGARKATEVEKEYARQLAEERNQHQTPQNLQSFDEYSGTINNNDVYYPYWNYGEGFDLWRLHKGLNVNLSASVFANLGRGYSHSAGFTQDVSLMYVTDLSPKATLAIGGYINNVTYSGSNYTTAGVNALFNYRFNDHWSAYFFVQKAFNSGNFAPWAIGNYAIDGYAMGLSPMYWGSGFLPYMSSAYGMPMYKFMDRIGGGVSYQWGKHKQNSLSISVEYDRLPNQNKGLYDFNRYSYPVR</sequence>
<dbReference type="EMBL" id="UGTP01000001">
    <property type="protein sequence ID" value="SUC12704.1"/>
    <property type="molecule type" value="Genomic_DNA"/>
</dbReference>
<dbReference type="OrthoDB" id="1025741at2"/>
<evidence type="ECO:0000313" key="2">
    <source>
        <dbReference type="Proteomes" id="UP000254235"/>
    </source>
</evidence>